<protein>
    <submittedName>
        <fullName evidence="1">Alpha/Beta hydrolase protein</fullName>
    </submittedName>
</protein>
<keyword evidence="1" id="KW-0378">Hydrolase</keyword>
<comment type="caution">
    <text evidence="1">The sequence shown here is derived from an EMBL/GenBank/DDBJ whole genome shotgun (WGS) entry which is preliminary data.</text>
</comment>
<dbReference type="RefSeq" id="XP_070889261.1">
    <property type="nucleotide sequence ID" value="XM_071026622.1"/>
</dbReference>
<dbReference type="PANTHER" id="PTHR42103">
    <property type="entry name" value="ALPHA/BETA-HYDROLASES SUPERFAMILY PROTEIN"/>
    <property type="match status" value="1"/>
</dbReference>
<proteinExistence type="predicted"/>
<dbReference type="SUPFAM" id="SSF53474">
    <property type="entry name" value="alpha/beta-Hydrolases"/>
    <property type="match status" value="1"/>
</dbReference>
<evidence type="ECO:0000313" key="1">
    <source>
        <dbReference type="EMBL" id="KAL2870282.1"/>
    </source>
</evidence>
<dbReference type="Proteomes" id="UP001610432">
    <property type="component" value="Unassembled WGS sequence"/>
</dbReference>
<name>A0ABR4M2V2_9EURO</name>
<dbReference type="GO" id="GO:0016787">
    <property type="term" value="F:hydrolase activity"/>
    <property type="evidence" value="ECO:0007669"/>
    <property type="project" value="UniProtKB-KW"/>
</dbReference>
<organism evidence="1 2">
    <name type="scientific">Aspergillus lucknowensis</name>
    <dbReference type="NCBI Taxonomy" id="176173"/>
    <lineage>
        <taxon>Eukaryota</taxon>
        <taxon>Fungi</taxon>
        <taxon>Dikarya</taxon>
        <taxon>Ascomycota</taxon>
        <taxon>Pezizomycotina</taxon>
        <taxon>Eurotiomycetes</taxon>
        <taxon>Eurotiomycetidae</taxon>
        <taxon>Eurotiales</taxon>
        <taxon>Aspergillaceae</taxon>
        <taxon>Aspergillus</taxon>
        <taxon>Aspergillus subgen. Nidulantes</taxon>
    </lineage>
</organism>
<dbReference type="Gene3D" id="3.40.50.1820">
    <property type="entry name" value="alpha/beta hydrolase"/>
    <property type="match status" value="1"/>
</dbReference>
<sequence length="346" mass="38640">MPNYLPSPTRSFTIPSIYDGIRLACRIYLPDQLLESDTPSQWRVRGAILAHPYASLGGCYDDPVVSFIGGELLDAGYVVGTFNFRGAGESEGRTSWTAKPELADYVSFYGFMMLYLRFLRLSLTSRPDDEDVRGDIQLILGGYSYGSLVTSHLPSSEVVAHLFNDGARGTPVQEIFLAARTVCTESGEDIRTIGQPTPNIESAAQSAKDVLHSSSTTVSYLLISPLLPPVNLFLTLFLDLSLEVDTQTSGQRKQIPCPKPTDQLCAHQTLAIYGDEDTFTSISKLRRWSDELRSVPQSRFFSTEIKGAGHFWREDGVEEEAKHSLRQWLRQQPRFGVIPGKLRWFM</sequence>
<dbReference type="EMBL" id="JBFXLQ010000006">
    <property type="protein sequence ID" value="KAL2870282.1"/>
    <property type="molecule type" value="Genomic_DNA"/>
</dbReference>
<accession>A0ABR4M2V2</accession>
<dbReference type="PANTHER" id="PTHR42103:SF2">
    <property type="entry name" value="AB HYDROLASE-1 DOMAIN-CONTAINING PROTEIN"/>
    <property type="match status" value="1"/>
</dbReference>
<reference evidence="1 2" key="1">
    <citation type="submission" date="2024-07" db="EMBL/GenBank/DDBJ databases">
        <title>Section-level genome sequencing and comparative genomics of Aspergillus sections Usti and Cavernicolus.</title>
        <authorList>
            <consortium name="Lawrence Berkeley National Laboratory"/>
            <person name="Nybo J.L."/>
            <person name="Vesth T.C."/>
            <person name="Theobald S."/>
            <person name="Frisvad J.C."/>
            <person name="Larsen T.O."/>
            <person name="Kjaerboelling I."/>
            <person name="Rothschild-Mancinelli K."/>
            <person name="Lyhne E.K."/>
            <person name="Kogle M.E."/>
            <person name="Barry K."/>
            <person name="Clum A."/>
            <person name="Na H."/>
            <person name="Ledsgaard L."/>
            <person name="Lin J."/>
            <person name="Lipzen A."/>
            <person name="Kuo A."/>
            <person name="Riley R."/>
            <person name="Mondo S."/>
            <person name="Labutti K."/>
            <person name="Haridas S."/>
            <person name="Pangalinan J."/>
            <person name="Salamov A.A."/>
            <person name="Simmons B.A."/>
            <person name="Magnuson J.K."/>
            <person name="Chen J."/>
            <person name="Drula E."/>
            <person name="Henrissat B."/>
            <person name="Wiebenga A."/>
            <person name="Lubbers R.J."/>
            <person name="Gomes A.C."/>
            <person name="Macurrencykelacurrency M.R."/>
            <person name="Stajich J."/>
            <person name="Grigoriev I.V."/>
            <person name="Mortensen U.H."/>
            <person name="De Vries R.P."/>
            <person name="Baker S.E."/>
            <person name="Andersen M.R."/>
        </authorList>
    </citation>
    <scope>NUCLEOTIDE SEQUENCE [LARGE SCALE GENOMIC DNA]</scope>
    <source>
        <strain evidence="1 2">CBS 449.75</strain>
    </source>
</reference>
<keyword evidence="2" id="KW-1185">Reference proteome</keyword>
<gene>
    <name evidence="1" type="ORF">BJX67DRAFT_279200</name>
</gene>
<dbReference type="InterPro" id="IPR029058">
    <property type="entry name" value="AB_hydrolase_fold"/>
</dbReference>
<dbReference type="GeneID" id="98141694"/>
<evidence type="ECO:0000313" key="2">
    <source>
        <dbReference type="Proteomes" id="UP001610432"/>
    </source>
</evidence>